<dbReference type="PANTHER" id="PTHR36842">
    <property type="entry name" value="PROTEIN TOLB HOMOLOG"/>
    <property type="match status" value="1"/>
</dbReference>
<comment type="caution">
    <text evidence="6">The sequence shown here is derived from an EMBL/GenBank/DDBJ whole genome shotgun (WGS) entry which is preliminary data.</text>
</comment>
<keyword evidence="4" id="KW-0574">Periplasm</keyword>
<evidence type="ECO:0000256" key="5">
    <source>
        <dbReference type="SAM" id="SignalP"/>
    </source>
</evidence>
<dbReference type="Proteomes" id="UP001194469">
    <property type="component" value="Unassembled WGS sequence"/>
</dbReference>
<protein>
    <submittedName>
        <fullName evidence="6">Tol-Pal system beta propeller repeat protein TolB</fullName>
    </submittedName>
</protein>
<organism evidence="6 7">
    <name type="scientific">Nitratidesulfovibrio oxamicus</name>
    <dbReference type="NCBI Taxonomy" id="32016"/>
    <lineage>
        <taxon>Bacteria</taxon>
        <taxon>Pseudomonadati</taxon>
        <taxon>Thermodesulfobacteriota</taxon>
        <taxon>Desulfovibrionia</taxon>
        <taxon>Desulfovibrionales</taxon>
        <taxon>Desulfovibrionaceae</taxon>
        <taxon>Nitratidesulfovibrio</taxon>
    </lineage>
</organism>
<keyword evidence="3 5" id="KW-0732">Signal</keyword>
<reference evidence="6 7" key="1">
    <citation type="submission" date="2019-08" db="EMBL/GenBank/DDBJ databases">
        <authorList>
            <person name="Luo N."/>
        </authorList>
    </citation>
    <scope>NUCLEOTIDE SEQUENCE [LARGE SCALE GENOMIC DNA]</scope>
    <source>
        <strain evidence="6 7">NCIMB 9442</strain>
    </source>
</reference>
<dbReference type="PANTHER" id="PTHR36842:SF1">
    <property type="entry name" value="PROTEIN TOLB"/>
    <property type="match status" value="1"/>
</dbReference>
<dbReference type="Pfam" id="PF07676">
    <property type="entry name" value="PD40"/>
    <property type="match status" value="4"/>
</dbReference>
<accession>A0ABS0J3W1</accession>
<feature type="signal peptide" evidence="5">
    <location>
        <begin position="1"/>
        <end position="28"/>
    </location>
</feature>
<evidence type="ECO:0000256" key="3">
    <source>
        <dbReference type="ARBA" id="ARBA00022729"/>
    </source>
</evidence>
<dbReference type="Gene3D" id="2.120.10.30">
    <property type="entry name" value="TolB, C-terminal domain"/>
    <property type="match status" value="2"/>
</dbReference>
<comment type="similarity">
    <text evidence="2">Belongs to the TolB family.</text>
</comment>
<dbReference type="InterPro" id="IPR011042">
    <property type="entry name" value="6-blade_b-propeller_TolB-like"/>
</dbReference>
<feature type="chain" id="PRO_5045990947" evidence="5">
    <location>
        <begin position="29"/>
        <end position="446"/>
    </location>
</feature>
<evidence type="ECO:0000313" key="7">
    <source>
        <dbReference type="Proteomes" id="UP001194469"/>
    </source>
</evidence>
<dbReference type="Gene3D" id="3.40.50.10070">
    <property type="entry name" value="TolB, N-terminal domain"/>
    <property type="match status" value="1"/>
</dbReference>
<gene>
    <name evidence="6" type="primary">tolB</name>
    <name evidence="6" type="ORF">FVW20_08535</name>
</gene>
<sequence>MRQHHAIHRLLAAVCLIVCCALAAPALAAGPVQIDIYGPGQGSLNLALADPLGPTPGTPVTGQGVKLNEIIRENLSFLPFLRLTDPKAILGGSVLQSYKAPDIDFKRFQIAGTDLVVTAGWPQGDAPGKPFVELRVYEAYSGKLVFGKGYYDIQETQLPDVADRFCSDLMKALTGRGEFFKSTLAFVKSGGKNKKDVWLSKPTGRDLRQITNLPGEAMSPSWSPDARFIVFSHMDDRTHALGVWDRLTRQTQRIKFPGNTVIGPTFMPDNKVAVSLSTGKNPGIFLLSHVFQKERPLEDSASIDVSPSFDATGTKMAFCSSRLGGPQIFLKDLTTGQVTRISRSGNYNTAPSISPDGTLIAFARMTDFGHRIFVYDMVTQSERQVTFGPGTDETPSFAPDSYFLAFTSTRSGAKQIYLITRHGGDAKRVPTGAGDASFPDWGMIPD</sequence>
<dbReference type="SUPFAM" id="SSF69304">
    <property type="entry name" value="Tricorn protease N-terminal domain"/>
    <property type="match status" value="1"/>
</dbReference>
<name>A0ABS0J3W1_9BACT</name>
<comment type="subcellular location">
    <subcellularLocation>
        <location evidence="1">Periplasm</location>
    </subcellularLocation>
</comment>
<evidence type="ECO:0000256" key="4">
    <source>
        <dbReference type="ARBA" id="ARBA00022764"/>
    </source>
</evidence>
<proteinExistence type="inferred from homology"/>
<dbReference type="RefSeq" id="WP_196609090.1">
    <property type="nucleotide sequence ID" value="NZ_VRYY01000217.1"/>
</dbReference>
<keyword evidence="7" id="KW-1185">Reference proteome</keyword>
<dbReference type="NCBIfam" id="TIGR02800">
    <property type="entry name" value="propeller_TolB"/>
    <property type="match status" value="1"/>
</dbReference>
<dbReference type="SUPFAM" id="SSF52964">
    <property type="entry name" value="TolB, N-terminal domain"/>
    <property type="match status" value="1"/>
</dbReference>
<evidence type="ECO:0000256" key="1">
    <source>
        <dbReference type="ARBA" id="ARBA00004418"/>
    </source>
</evidence>
<dbReference type="InterPro" id="IPR011659">
    <property type="entry name" value="WD40"/>
</dbReference>
<evidence type="ECO:0000313" key="6">
    <source>
        <dbReference type="EMBL" id="MBG3877056.1"/>
    </source>
</evidence>
<dbReference type="InterPro" id="IPR014167">
    <property type="entry name" value="Tol-Pal_TolB"/>
</dbReference>
<evidence type="ECO:0000256" key="2">
    <source>
        <dbReference type="ARBA" id="ARBA00009820"/>
    </source>
</evidence>
<dbReference type="EMBL" id="VRYY01000217">
    <property type="protein sequence ID" value="MBG3877056.1"/>
    <property type="molecule type" value="Genomic_DNA"/>
</dbReference>